<proteinExistence type="predicted"/>
<evidence type="ECO:0000313" key="2">
    <source>
        <dbReference type="EMBL" id="KII62496.1"/>
    </source>
</evidence>
<dbReference type="EMBL" id="JWZT01004956">
    <property type="protein sequence ID" value="KII62496.1"/>
    <property type="molecule type" value="Genomic_DNA"/>
</dbReference>
<dbReference type="Proteomes" id="UP000031668">
    <property type="component" value="Unassembled WGS sequence"/>
</dbReference>
<feature type="region of interest" description="Disordered" evidence="1">
    <location>
        <begin position="1"/>
        <end position="37"/>
    </location>
</feature>
<keyword evidence="3" id="KW-1185">Reference proteome</keyword>
<comment type="caution">
    <text evidence="2">The sequence shown here is derived from an EMBL/GenBank/DDBJ whole genome shotgun (WGS) entry which is preliminary data.</text>
</comment>
<organism evidence="2 3">
    <name type="scientific">Thelohanellus kitauei</name>
    <name type="common">Myxosporean</name>
    <dbReference type="NCBI Taxonomy" id="669202"/>
    <lineage>
        <taxon>Eukaryota</taxon>
        <taxon>Metazoa</taxon>
        <taxon>Cnidaria</taxon>
        <taxon>Myxozoa</taxon>
        <taxon>Myxosporea</taxon>
        <taxon>Bivalvulida</taxon>
        <taxon>Platysporina</taxon>
        <taxon>Myxobolidae</taxon>
        <taxon>Thelohanellus</taxon>
    </lineage>
</organism>
<protein>
    <submittedName>
        <fullName evidence="2">Uncharacterized protein</fullName>
    </submittedName>
</protein>
<gene>
    <name evidence="2" type="ORF">RF11_11696</name>
</gene>
<sequence length="106" mass="13561">MKYFNSHSTDRFQREHDNRDHGYSNRYSDYDGDDSREREYRYRYNNNQRYLNYDNKRHYNNGRYQNYNREYDRYPHSNYQAQRPKFVWIRRGEKGHSQYNSTHSYE</sequence>
<name>A0A0C2MLK4_THEKT</name>
<accession>A0A0C2MLK4</accession>
<evidence type="ECO:0000313" key="3">
    <source>
        <dbReference type="Proteomes" id="UP000031668"/>
    </source>
</evidence>
<evidence type="ECO:0000256" key="1">
    <source>
        <dbReference type="SAM" id="MobiDB-lite"/>
    </source>
</evidence>
<feature type="compositionally biased region" description="Basic and acidic residues" evidence="1">
    <location>
        <begin position="8"/>
        <end position="23"/>
    </location>
</feature>
<reference evidence="2 3" key="1">
    <citation type="journal article" date="2014" name="Genome Biol. Evol.">
        <title>The genome of the myxosporean Thelohanellus kitauei shows adaptations to nutrient acquisition within its fish host.</title>
        <authorList>
            <person name="Yang Y."/>
            <person name="Xiong J."/>
            <person name="Zhou Z."/>
            <person name="Huo F."/>
            <person name="Miao W."/>
            <person name="Ran C."/>
            <person name="Liu Y."/>
            <person name="Zhang J."/>
            <person name="Feng J."/>
            <person name="Wang M."/>
            <person name="Wang M."/>
            <person name="Wang L."/>
            <person name="Yao B."/>
        </authorList>
    </citation>
    <scope>NUCLEOTIDE SEQUENCE [LARGE SCALE GENOMIC DNA]</scope>
    <source>
        <strain evidence="2">Wuqing</strain>
    </source>
</reference>
<dbReference type="AlphaFoldDB" id="A0A0C2MLK4"/>